<accession>A0A6J5KSX7</accession>
<protein>
    <submittedName>
        <fullName evidence="1">Uncharacterized protein</fullName>
    </submittedName>
</protein>
<dbReference type="EMBL" id="LR797816">
    <property type="protein sequence ID" value="CAB4241022.1"/>
    <property type="molecule type" value="Genomic_DNA"/>
</dbReference>
<proteinExistence type="predicted"/>
<evidence type="ECO:0000313" key="2">
    <source>
        <dbReference type="EMBL" id="CAB4241022.1"/>
    </source>
</evidence>
<gene>
    <name evidence="2" type="ORF">UFOVP34_61</name>
    <name evidence="1" type="ORF">UFOVP51_45</name>
</gene>
<sequence length="118" mass="14267">MIDKQSIWNAIFTGYEVLNDNINYRRLNFIDVRNCNGILIEKNFFIDETEKLKIGKLHKNEIICFLTADEKLENVIKFYPSKEEVYFQKKKETVGLKMMEKRELKKLKEKRQKDERSK</sequence>
<evidence type="ECO:0000313" key="1">
    <source>
        <dbReference type="EMBL" id="CAB4124153.1"/>
    </source>
</evidence>
<dbReference type="EMBL" id="LR796177">
    <property type="protein sequence ID" value="CAB4124153.1"/>
    <property type="molecule type" value="Genomic_DNA"/>
</dbReference>
<name>A0A6J5KSX7_9CAUD</name>
<reference evidence="1" key="1">
    <citation type="submission" date="2020-04" db="EMBL/GenBank/DDBJ databases">
        <authorList>
            <person name="Chiriac C."/>
            <person name="Salcher M."/>
            <person name="Ghai R."/>
            <person name="Kavagutti S V."/>
        </authorList>
    </citation>
    <scope>NUCLEOTIDE SEQUENCE</scope>
</reference>
<organism evidence="1">
    <name type="scientific">uncultured Caudovirales phage</name>
    <dbReference type="NCBI Taxonomy" id="2100421"/>
    <lineage>
        <taxon>Viruses</taxon>
        <taxon>Duplodnaviria</taxon>
        <taxon>Heunggongvirae</taxon>
        <taxon>Uroviricota</taxon>
        <taxon>Caudoviricetes</taxon>
        <taxon>Peduoviridae</taxon>
        <taxon>Maltschvirus</taxon>
        <taxon>Maltschvirus maltsch</taxon>
    </lineage>
</organism>